<dbReference type="CDD" id="cd23158">
    <property type="entry name" value="Prefoldin_UXT"/>
    <property type="match status" value="1"/>
</dbReference>
<dbReference type="Gene3D" id="1.10.287.370">
    <property type="match status" value="1"/>
</dbReference>
<evidence type="ECO:0000313" key="2">
    <source>
        <dbReference type="Proteomes" id="UP000095287"/>
    </source>
</evidence>
<dbReference type="WBParaSite" id="L893_g15287.t1">
    <property type="protein sequence ID" value="L893_g15287.t1"/>
    <property type="gene ID" value="L893_g15287"/>
</dbReference>
<dbReference type="Proteomes" id="UP000095287">
    <property type="component" value="Unplaced"/>
</dbReference>
<sequence>MAVSAEEKEKFVTFMRERIHKDFEKYAADLEQVNGSIKEYSDLSALINKLTTYKSDHLEAMVDMGCNMFMQGSIQKWDTIIVKMDNEYFAELPLERAKKFVEEKLKLLRQRADRLIEVFNSIRAHDRLMASLINELDVDLQS</sequence>
<name>A0A1I7YDM0_9BILA</name>
<dbReference type="AlphaFoldDB" id="A0A1I7YDM0"/>
<dbReference type="InterPro" id="IPR004127">
    <property type="entry name" value="Prefoldin_subunit_alpha"/>
</dbReference>
<evidence type="ECO:0000313" key="3">
    <source>
        <dbReference type="WBParaSite" id="L893_g15287.t1"/>
    </source>
</evidence>
<dbReference type="Pfam" id="PF02996">
    <property type="entry name" value="Prefoldin"/>
    <property type="match status" value="1"/>
</dbReference>
<accession>A0A1I7YDM0</accession>
<organism evidence="2 3">
    <name type="scientific">Steinernema glaseri</name>
    <dbReference type="NCBI Taxonomy" id="37863"/>
    <lineage>
        <taxon>Eukaryota</taxon>
        <taxon>Metazoa</taxon>
        <taxon>Ecdysozoa</taxon>
        <taxon>Nematoda</taxon>
        <taxon>Chromadorea</taxon>
        <taxon>Rhabditida</taxon>
        <taxon>Tylenchina</taxon>
        <taxon>Panagrolaimomorpha</taxon>
        <taxon>Strongyloidoidea</taxon>
        <taxon>Steinernematidae</taxon>
        <taxon>Steinernema</taxon>
    </lineage>
</organism>
<keyword evidence="2" id="KW-1185">Reference proteome</keyword>
<protein>
    <submittedName>
        <fullName evidence="3">Prefoldin subunit 3</fullName>
    </submittedName>
</protein>
<dbReference type="InterPro" id="IPR009053">
    <property type="entry name" value="Prefoldin"/>
</dbReference>
<dbReference type="SUPFAM" id="SSF46579">
    <property type="entry name" value="Prefoldin"/>
    <property type="match status" value="1"/>
</dbReference>
<comment type="subunit">
    <text evidence="1">Heterohexamer of two PFD-alpha type and four PFD-beta type subunits.</text>
</comment>
<proteinExistence type="predicted"/>
<reference evidence="3" key="1">
    <citation type="submission" date="2016-11" db="UniProtKB">
        <authorList>
            <consortium name="WormBaseParasite"/>
        </authorList>
    </citation>
    <scope>IDENTIFICATION</scope>
</reference>
<evidence type="ECO:0000256" key="1">
    <source>
        <dbReference type="ARBA" id="ARBA00011695"/>
    </source>
</evidence>